<dbReference type="InterPro" id="IPR050090">
    <property type="entry name" value="Tyrosine_recombinase_XerCD"/>
</dbReference>
<dbReference type="PANTHER" id="PTHR30349">
    <property type="entry name" value="PHAGE INTEGRASE-RELATED"/>
    <property type="match status" value="1"/>
</dbReference>
<dbReference type="SUPFAM" id="SSF47823">
    <property type="entry name" value="lambda integrase-like, N-terminal domain"/>
    <property type="match status" value="1"/>
</dbReference>
<dbReference type="InterPro" id="IPR004107">
    <property type="entry name" value="Integrase_SAM-like_N"/>
</dbReference>
<dbReference type="EMBL" id="CP035503">
    <property type="protein sequence ID" value="QDL38651.1"/>
    <property type="molecule type" value="Genomic_DNA"/>
</dbReference>
<dbReference type="PROSITE" id="PS51898">
    <property type="entry name" value="TYR_RECOMBINASE"/>
    <property type="match status" value="1"/>
</dbReference>
<dbReference type="GO" id="GO:0015074">
    <property type="term" value="P:DNA integration"/>
    <property type="evidence" value="ECO:0007669"/>
    <property type="project" value="UniProtKB-KW"/>
</dbReference>
<dbReference type="Pfam" id="PF02899">
    <property type="entry name" value="Phage_int_SAM_1"/>
    <property type="match status" value="1"/>
</dbReference>
<keyword evidence="2" id="KW-0229">DNA integration</keyword>
<evidence type="ECO:0000256" key="3">
    <source>
        <dbReference type="ARBA" id="ARBA00023125"/>
    </source>
</evidence>
<gene>
    <name evidence="8" type="ORF">EUB48_16165</name>
</gene>
<dbReference type="Gene3D" id="1.10.150.130">
    <property type="match status" value="1"/>
</dbReference>
<dbReference type="Gene3D" id="1.10.443.10">
    <property type="entry name" value="Intergrase catalytic core"/>
    <property type="match status" value="1"/>
</dbReference>
<keyword evidence="3 5" id="KW-0238">DNA-binding</keyword>
<reference evidence="8 9" key="1">
    <citation type="submission" date="2019-01" db="EMBL/GenBank/DDBJ databases">
        <title>Genomic insights into a novel species Rhodoferax sp.</title>
        <authorList>
            <person name="Jin L."/>
        </authorList>
    </citation>
    <scope>NUCLEOTIDE SEQUENCE [LARGE SCALE GENOMIC DNA]</scope>
    <source>
        <strain evidence="8 9">CHu59-6-5</strain>
    </source>
</reference>
<dbReference type="GO" id="GO:0006310">
    <property type="term" value="P:DNA recombination"/>
    <property type="evidence" value="ECO:0007669"/>
    <property type="project" value="UniProtKB-KW"/>
</dbReference>
<proteinExistence type="predicted"/>
<keyword evidence="1" id="KW-0159">Chromosome partition</keyword>
<dbReference type="Pfam" id="PF00589">
    <property type="entry name" value="Phage_integrase"/>
    <property type="match status" value="1"/>
</dbReference>
<dbReference type="SUPFAM" id="SSF56349">
    <property type="entry name" value="DNA breaking-rejoining enzymes"/>
    <property type="match status" value="1"/>
</dbReference>
<evidence type="ECO:0000313" key="8">
    <source>
        <dbReference type="EMBL" id="QDL38651.1"/>
    </source>
</evidence>
<dbReference type="InterPro" id="IPR002104">
    <property type="entry name" value="Integrase_catalytic"/>
</dbReference>
<evidence type="ECO:0000259" key="7">
    <source>
        <dbReference type="PROSITE" id="PS51900"/>
    </source>
</evidence>
<keyword evidence="9" id="KW-1185">Reference proteome</keyword>
<dbReference type="PROSITE" id="PS51900">
    <property type="entry name" value="CB"/>
    <property type="match status" value="1"/>
</dbReference>
<evidence type="ECO:0000256" key="1">
    <source>
        <dbReference type="ARBA" id="ARBA00022829"/>
    </source>
</evidence>
<evidence type="ECO:0000313" key="9">
    <source>
        <dbReference type="Proteomes" id="UP000316798"/>
    </source>
</evidence>
<keyword evidence="4" id="KW-0233">DNA recombination</keyword>
<dbReference type="KEGG" id="rhf:EUB48_16165"/>
<dbReference type="GO" id="GO:0007059">
    <property type="term" value="P:chromosome segregation"/>
    <property type="evidence" value="ECO:0007669"/>
    <property type="project" value="UniProtKB-KW"/>
</dbReference>
<dbReference type="InterPro" id="IPR044068">
    <property type="entry name" value="CB"/>
</dbReference>
<feature type="domain" description="Tyr recombinase" evidence="6">
    <location>
        <begin position="122"/>
        <end position="307"/>
    </location>
</feature>
<sequence>MKPGCNVAPLVERFFTERLVRQQDVSAHTIASYRDTFRLLLKFAMAKLRKAPSALTLDELDAPFIGAFLTDLEMERGTSVTTRNLRLTAVRSFFRFVSFEEPAHSALIQRVLAIPSKRHDKRQVDFLTRSEIEAVLAAPDRTTWLGRRDHTLLLLATQTGLRLSELIGLSRQAIHLGIGAHVRCMGKGRKERCTPLTRYARIALQAWLNEPARHGASALFPNLHGGQLSPDSVQSLLAKHVGVAGKTCPTLASKRVSPHVLRHSAAMELLQAGVDSSVIALWLGHESIETTQTYLHAHLALKEAALEKLEPYKQCKRLRFRPDDQLLAFLETL</sequence>
<evidence type="ECO:0000256" key="2">
    <source>
        <dbReference type="ARBA" id="ARBA00022908"/>
    </source>
</evidence>
<dbReference type="PANTHER" id="PTHR30349:SF81">
    <property type="entry name" value="TYROSINE RECOMBINASE XERC"/>
    <property type="match status" value="1"/>
</dbReference>
<dbReference type="InterPro" id="IPR010998">
    <property type="entry name" value="Integrase_recombinase_N"/>
</dbReference>
<dbReference type="RefSeq" id="WP_142820088.1">
    <property type="nucleotide sequence ID" value="NZ_CP035503.1"/>
</dbReference>
<protein>
    <submittedName>
        <fullName evidence="8">Integrase</fullName>
    </submittedName>
</protein>
<dbReference type="AlphaFoldDB" id="A0A515DE03"/>
<evidence type="ECO:0000259" key="6">
    <source>
        <dbReference type="PROSITE" id="PS51898"/>
    </source>
</evidence>
<dbReference type="InterPro" id="IPR011010">
    <property type="entry name" value="DNA_brk_join_enz"/>
</dbReference>
<dbReference type="InterPro" id="IPR013762">
    <property type="entry name" value="Integrase-like_cat_sf"/>
</dbReference>
<dbReference type="Proteomes" id="UP000316798">
    <property type="component" value="Chromosome"/>
</dbReference>
<dbReference type="OrthoDB" id="5415821at2"/>
<evidence type="ECO:0000256" key="4">
    <source>
        <dbReference type="ARBA" id="ARBA00023172"/>
    </source>
</evidence>
<feature type="domain" description="Core-binding (CB)" evidence="7">
    <location>
        <begin position="5"/>
        <end position="98"/>
    </location>
</feature>
<name>A0A515DE03_9BURK</name>
<accession>A0A515DE03</accession>
<evidence type="ECO:0000256" key="5">
    <source>
        <dbReference type="PROSITE-ProRule" id="PRU01248"/>
    </source>
</evidence>
<organism evidence="8 9">
    <name type="scientific">Rhodoferax sediminis</name>
    <dbReference type="NCBI Taxonomy" id="2509614"/>
    <lineage>
        <taxon>Bacteria</taxon>
        <taxon>Pseudomonadati</taxon>
        <taxon>Pseudomonadota</taxon>
        <taxon>Betaproteobacteria</taxon>
        <taxon>Burkholderiales</taxon>
        <taxon>Comamonadaceae</taxon>
        <taxon>Rhodoferax</taxon>
    </lineage>
</organism>
<dbReference type="GO" id="GO:0003677">
    <property type="term" value="F:DNA binding"/>
    <property type="evidence" value="ECO:0007669"/>
    <property type="project" value="UniProtKB-UniRule"/>
</dbReference>